<dbReference type="PANTHER" id="PTHR43798">
    <property type="entry name" value="MONOACYLGLYCEROL LIPASE"/>
    <property type="match status" value="1"/>
</dbReference>
<accession>A0A419ETR3</accession>
<protein>
    <submittedName>
        <fullName evidence="2">Alpha/beta hydrolase</fullName>
    </submittedName>
</protein>
<dbReference type="InterPro" id="IPR029058">
    <property type="entry name" value="AB_hydrolase_fold"/>
</dbReference>
<dbReference type="Gene3D" id="3.40.50.1820">
    <property type="entry name" value="alpha/beta hydrolase"/>
    <property type="match status" value="1"/>
</dbReference>
<comment type="caution">
    <text evidence="2">The sequence shown here is derived from an EMBL/GenBank/DDBJ whole genome shotgun (WGS) entry which is preliminary data.</text>
</comment>
<feature type="domain" description="AB hydrolase-1" evidence="1">
    <location>
        <begin position="22"/>
        <end position="250"/>
    </location>
</feature>
<evidence type="ECO:0000313" key="3">
    <source>
        <dbReference type="Proteomes" id="UP000285961"/>
    </source>
</evidence>
<name>A0A419ETR3_9BACT</name>
<dbReference type="InterPro" id="IPR050266">
    <property type="entry name" value="AB_hydrolase_sf"/>
</dbReference>
<dbReference type="EMBL" id="QZKI01000105">
    <property type="protein sequence ID" value="RJP67364.1"/>
    <property type="molecule type" value="Genomic_DNA"/>
</dbReference>
<organism evidence="2 3">
    <name type="scientific">Candidatus Abyssobacteria bacterium SURF_17</name>
    <dbReference type="NCBI Taxonomy" id="2093361"/>
    <lineage>
        <taxon>Bacteria</taxon>
        <taxon>Pseudomonadati</taxon>
        <taxon>Candidatus Hydrogenedentota</taxon>
        <taxon>Candidatus Abyssobacteria</taxon>
    </lineage>
</organism>
<dbReference type="GO" id="GO:0016787">
    <property type="term" value="F:hydrolase activity"/>
    <property type="evidence" value="ECO:0007669"/>
    <property type="project" value="UniProtKB-KW"/>
</dbReference>
<proteinExistence type="predicted"/>
<evidence type="ECO:0000313" key="2">
    <source>
        <dbReference type="EMBL" id="RJP67364.1"/>
    </source>
</evidence>
<keyword evidence="2" id="KW-0378">Hydrolase</keyword>
<dbReference type="SUPFAM" id="SSF53474">
    <property type="entry name" value="alpha/beta-Hydrolases"/>
    <property type="match status" value="1"/>
</dbReference>
<evidence type="ECO:0000259" key="1">
    <source>
        <dbReference type="Pfam" id="PF12697"/>
    </source>
</evidence>
<dbReference type="Pfam" id="PF12697">
    <property type="entry name" value="Abhydrolase_6"/>
    <property type="match status" value="1"/>
</dbReference>
<dbReference type="Proteomes" id="UP000285961">
    <property type="component" value="Unassembled WGS sequence"/>
</dbReference>
<dbReference type="PRINTS" id="PR00111">
    <property type="entry name" value="ABHYDROLASE"/>
</dbReference>
<sequence>MPFIYVRGKRIFFESIGSGMPVVLVHGAGQDTASWRYNVESLAGSRRVVALDLPGHGKSEVFFPPLTSTDDFAGYVEGFIKELNLSRPVLVGHSMGAGICLTVALRCGEKIGGVVAVDGADKITGVFGEEIHEAYLDASLELMLEMSMEGFRALCSRLTQPNRVEEIVQDLLRIHPRVTAADTQAFNTFDMSGQVREISVPVLLISGADDFLVTPEMVRSTAARITGSKVVILDGVGHFPHTESPERFNREVGEFLASLELENGRSPRKARPEGC</sequence>
<reference evidence="2 3" key="1">
    <citation type="journal article" date="2017" name="ISME J.">
        <title>Energy and carbon metabolisms in a deep terrestrial subsurface fluid microbial community.</title>
        <authorList>
            <person name="Momper L."/>
            <person name="Jungbluth S.P."/>
            <person name="Lee M.D."/>
            <person name="Amend J.P."/>
        </authorList>
    </citation>
    <scope>NUCLEOTIDE SEQUENCE [LARGE SCALE GENOMIC DNA]</scope>
    <source>
        <strain evidence="2">SURF_17</strain>
    </source>
</reference>
<gene>
    <name evidence="2" type="ORF">C4532_14785</name>
</gene>
<dbReference type="InterPro" id="IPR000073">
    <property type="entry name" value="AB_hydrolase_1"/>
</dbReference>
<dbReference type="AlphaFoldDB" id="A0A419ETR3"/>